<organism evidence="1 2">
    <name type="scientific">Paractinoplanes ferrugineus</name>
    <dbReference type="NCBI Taxonomy" id="113564"/>
    <lineage>
        <taxon>Bacteria</taxon>
        <taxon>Bacillati</taxon>
        <taxon>Actinomycetota</taxon>
        <taxon>Actinomycetes</taxon>
        <taxon>Micromonosporales</taxon>
        <taxon>Micromonosporaceae</taxon>
        <taxon>Paractinoplanes</taxon>
    </lineage>
</organism>
<accession>A0A919MLC0</accession>
<gene>
    <name evidence="1" type="ORF">Afe05nite_39020</name>
</gene>
<protein>
    <submittedName>
        <fullName evidence="1">Uncharacterized protein</fullName>
    </submittedName>
</protein>
<evidence type="ECO:0000313" key="1">
    <source>
        <dbReference type="EMBL" id="GIE12062.1"/>
    </source>
</evidence>
<dbReference type="Pfam" id="PF14175">
    <property type="entry name" value="YaaC"/>
    <property type="match status" value="1"/>
</dbReference>
<keyword evidence="2" id="KW-1185">Reference proteome</keyword>
<sequence length="169" mass="18105">MTVPLDVPGRTAAEVLEALAGYPSLAGARPLKMGHGGDPFADGSDTIFRDADLSPWSPLAYIGVPAPRQMTLQGRWGLLDSLFSVTEERNGKVRGIALPAVGGHPAPVPLMLWWALLLGLSSLVRYHPTAWTRAIDLDTSVLAAPLREVIDIAKVRVPERLLTALTDVP</sequence>
<dbReference type="AlphaFoldDB" id="A0A919MLC0"/>
<proteinExistence type="predicted"/>
<reference evidence="1" key="1">
    <citation type="submission" date="2021-01" db="EMBL/GenBank/DDBJ databases">
        <title>Whole genome shotgun sequence of Actinoplanes ferrugineus NBRC 15555.</title>
        <authorList>
            <person name="Komaki H."/>
            <person name="Tamura T."/>
        </authorList>
    </citation>
    <scope>NUCLEOTIDE SEQUENCE</scope>
    <source>
        <strain evidence="1">NBRC 15555</strain>
    </source>
</reference>
<dbReference type="Proteomes" id="UP000598174">
    <property type="component" value="Unassembled WGS sequence"/>
</dbReference>
<dbReference type="InterPro" id="IPR026988">
    <property type="entry name" value="YaaC-like"/>
</dbReference>
<comment type="caution">
    <text evidence="1">The sequence shown here is derived from an EMBL/GenBank/DDBJ whole genome shotgun (WGS) entry which is preliminary data.</text>
</comment>
<evidence type="ECO:0000313" key="2">
    <source>
        <dbReference type="Proteomes" id="UP000598174"/>
    </source>
</evidence>
<name>A0A919MLC0_9ACTN</name>
<dbReference type="EMBL" id="BOMM01000035">
    <property type="protein sequence ID" value="GIE12062.1"/>
    <property type="molecule type" value="Genomic_DNA"/>
</dbReference>